<evidence type="ECO:0000313" key="2">
    <source>
        <dbReference type="Proteomes" id="UP000002195"/>
    </source>
</evidence>
<dbReference type="AlphaFoldDB" id="Q54L89"/>
<dbReference type="SMR" id="Q54L89"/>
<feature type="non-terminal residue" evidence="1">
    <location>
        <position position="57"/>
    </location>
</feature>
<sequence length="57" mass="6525">MELTNGQDVDHVVDVVGGDYFNKAIHVPRPQGHIYSIGFLKVDINIYDLIYKESIFM</sequence>
<dbReference type="RefSeq" id="XP_637514.1">
    <property type="nucleotide sequence ID" value="XM_632422.1"/>
</dbReference>
<dbReference type="SUPFAM" id="SSF51735">
    <property type="entry name" value="NAD(P)-binding Rossmann-fold domains"/>
    <property type="match status" value="1"/>
</dbReference>
<dbReference type="Proteomes" id="UP000002195">
    <property type="component" value="Unassembled WGS sequence"/>
</dbReference>
<comment type="caution">
    <text evidence="1">The sequence shown here is derived from an EMBL/GenBank/DDBJ whole genome shotgun (WGS) entry which is preliminary data.</text>
</comment>
<proteinExistence type="predicted"/>
<dbReference type="KEGG" id="ddi:DDB_G0286859"/>
<evidence type="ECO:0000313" key="1">
    <source>
        <dbReference type="EMBL" id="EAL64027.1"/>
    </source>
</evidence>
<reference evidence="1 2" key="1">
    <citation type="journal article" date="2005" name="Nature">
        <title>The genome of the social amoeba Dictyostelium discoideum.</title>
        <authorList>
            <consortium name="The Dictyostelium discoideum Sequencing Consortium"/>
            <person name="Eichinger L."/>
            <person name="Pachebat J.A."/>
            <person name="Glockner G."/>
            <person name="Rajandream M.A."/>
            <person name="Sucgang R."/>
            <person name="Berriman M."/>
            <person name="Song J."/>
            <person name="Olsen R."/>
            <person name="Szafranski K."/>
            <person name="Xu Q."/>
            <person name="Tunggal B."/>
            <person name="Kummerfeld S."/>
            <person name="Madera M."/>
            <person name="Konfortov B.A."/>
            <person name="Rivero F."/>
            <person name="Bankier A.T."/>
            <person name="Lehmann R."/>
            <person name="Hamlin N."/>
            <person name="Davies R."/>
            <person name="Gaudet P."/>
            <person name="Fey P."/>
            <person name="Pilcher K."/>
            <person name="Chen G."/>
            <person name="Saunders D."/>
            <person name="Sodergren E."/>
            <person name="Davis P."/>
            <person name="Kerhornou A."/>
            <person name="Nie X."/>
            <person name="Hall N."/>
            <person name="Anjard C."/>
            <person name="Hemphill L."/>
            <person name="Bason N."/>
            <person name="Farbrother P."/>
            <person name="Desany B."/>
            <person name="Just E."/>
            <person name="Morio T."/>
            <person name="Rost R."/>
            <person name="Churcher C."/>
            <person name="Cooper J."/>
            <person name="Haydock S."/>
            <person name="van Driessche N."/>
            <person name="Cronin A."/>
            <person name="Goodhead I."/>
            <person name="Muzny D."/>
            <person name="Mourier T."/>
            <person name="Pain A."/>
            <person name="Lu M."/>
            <person name="Harper D."/>
            <person name="Lindsay R."/>
            <person name="Hauser H."/>
            <person name="James K."/>
            <person name="Quiles M."/>
            <person name="Madan Babu M."/>
            <person name="Saito T."/>
            <person name="Buchrieser C."/>
            <person name="Wardroper A."/>
            <person name="Felder M."/>
            <person name="Thangavelu M."/>
            <person name="Johnson D."/>
            <person name="Knights A."/>
            <person name="Loulseged H."/>
            <person name="Mungall K."/>
            <person name="Oliver K."/>
            <person name="Price C."/>
            <person name="Quail M.A."/>
            <person name="Urushihara H."/>
            <person name="Hernandez J."/>
            <person name="Rabbinowitsch E."/>
            <person name="Steffen D."/>
            <person name="Sanders M."/>
            <person name="Ma J."/>
            <person name="Kohara Y."/>
            <person name="Sharp S."/>
            <person name="Simmonds M."/>
            <person name="Spiegler S."/>
            <person name="Tivey A."/>
            <person name="Sugano S."/>
            <person name="White B."/>
            <person name="Walker D."/>
            <person name="Woodward J."/>
            <person name="Winckler T."/>
            <person name="Tanaka Y."/>
            <person name="Shaulsky G."/>
            <person name="Schleicher M."/>
            <person name="Weinstock G."/>
            <person name="Rosenthal A."/>
            <person name="Cox E.C."/>
            <person name="Chisholm R.L."/>
            <person name="Gibbs R."/>
            <person name="Loomis W.F."/>
            <person name="Platzer M."/>
            <person name="Kay R.R."/>
            <person name="Williams J."/>
            <person name="Dear P.H."/>
            <person name="Noegel A.A."/>
            <person name="Barrell B."/>
            <person name="Kuspa A."/>
        </authorList>
    </citation>
    <scope>NUCLEOTIDE SEQUENCE [LARGE SCALE GENOMIC DNA]</scope>
    <source>
        <strain evidence="1 2">AX4</strain>
    </source>
</reference>
<dbReference type="InParanoid" id="Q54L89"/>
<gene>
    <name evidence="1" type="ORF">DDB_G0286859</name>
</gene>
<dbReference type="InterPro" id="IPR036291">
    <property type="entry name" value="NAD(P)-bd_dom_sf"/>
</dbReference>
<accession>Q54L89</accession>
<protein>
    <submittedName>
        <fullName evidence="1">Uncharacterized protein</fullName>
    </submittedName>
</protein>
<keyword evidence="2" id="KW-1185">Reference proteome</keyword>
<organism evidence="1 2">
    <name type="scientific">Dictyostelium discoideum</name>
    <name type="common">Social amoeba</name>
    <dbReference type="NCBI Taxonomy" id="44689"/>
    <lineage>
        <taxon>Eukaryota</taxon>
        <taxon>Amoebozoa</taxon>
        <taxon>Evosea</taxon>
        <taxon>Eumycetozoa</taxon>
        <taxon>Dictyostelia</taxon>
        <taxon>Dictyosteliales</taxon>
        <taxon>Dictyosteliaceae</taxon>
        <taxon>Dictyostelium</taxon>
    </lineage>
</organism>
<dbReference type="EMBL" id="AAFI02000090">
    <property type="protein sequence ID" value="EAL64027.1"/>
    <property type="molecule type" value="Genomic_DNA"/>
</dbReference>
<dbReference type="VEuPathDB" id="AmoebaDB:DDB_G0286859"/>
<dbReference type="GeneID" id="8625812"/>
<dbReference type="HOGENOM" id="CLU_3002888_0_0_1"/>
<name>Q54L89_DICDI</name>
<dbReference type="Gene3D" id="3.40.50.720">
    <property type="entry name" value="NAD(P)-binding Rossmann-like Domain"/>
    <property type="match status" value="1"/>
</dbReference>
<dbReference type="PaxDb" id="44689-DDB0218863"/>